<accession>A0ABS5BP07</accession>
<organism evidence="2 3">
    <name type="scientific">Gemmata palustris</name>
    <dbReference type="NCBI Taxonomy" id="2822762"/>
    <lineage>
        <taxon>Bacteria</taxon>
        <taxon>Pseudomonadati</taxon>
        <taxon>Planctomycetota</taxon>
        <taxon>Planctomycetia</taxon>
        <taxon>Gemmatales</taxon>
        <taxon>Gemmataceae</taxon>
        <taxon>Gemmata</taxon>
    </lineage>
</organism>
<protein>
    <submittedName>
        <fullName evidence="2">Uncharacterized protein</fullName>
    </submittedName>
</protein>
<reference evidence="2 3" key="1">
    <citation type="submission" date="2021-04" db="EMBL/GenBank/DDBJ databases">
        <authorList>
            <person name="Ivanova A."/>
        </authorList>
    </citation>
    <scope>NUCLEOTIDE SEQUENCE [LARGE SCALE GENOMIC DNA]</scope>
    <source>
        <strain evidence="2 3">G18</strain>
    </source>
</reference>
<dbReference type="EMBL" id="JAGKQQ010000001">
    <property type="protein sequence ID" value="MBP3955040.1"/>
    <property type="molecule type" value="Genomic_DNA"/>
</dbReference>
<name>A0ABS5BP07_9BACT</name>
<sequence length="62" mass="6806">MTAPHVGQSNGAGGRQHDHPHSRSQYQNRSFPGALRTATASGTRHPGHVRDHSTRGRRLNRS</sequence>
<evidence type="ECO:0000313" key="3">
    <source>
        <dbReference type="Proteomes" id="UP000676565"/>
    </source>
</evidence>
<keyword evidence="3" id="KW-1185">Reference proteome</keyword>
<comment type="caution">
    <text evidence="2">The sequence shown here is derived from an EMBL/GenBank/DDBJ whole genome shotgun (WGS) entry which is preliminary data.</text>
</comment>
<evidence type="ECO:0000313" key="2">
    <source>
        <dbReference type="EMBL" id="MBP3955040.1"/>
    </source>
</evidence>
<evidence type="ECO:0000256" key="1">
    <source>
        <dbReference type="SAM" id="MobiDB-lite"/>
    </source>
</evidence>
<feature type="region of interest" description="Disordered" evidence="1">
    <location>
        <begin position="1"/>
        <end position="62"/>
    </location>
</feature>
<proteinExistence type="predicted"/>
<gene>
    <name evidence="2" type="ORF">J8F10_07060</name>
</gene>
<dbReference type="Proteomes" id="UP000676565">
    <property type="component" value="Unassembled WGS sequence"/>
</dbReference>
<dbReference type="RefSeq" id="WP_210653141.1">
    <property type="nucleotide sequence ID" value="NZ_JAGKQQ010000001.1"/>
</dbReference>